<dbReference type="PATRIC" id="fig|698760.3.peg.6554"/>
<proteinExistence type="predicted"/>
<name>L7F0V0_STRT8</name>
<organism evidence="1 2">
    <name type="scientific">Streptomyces turgidiscabies (strain Car8)</name>
    <dbReference type="NCBI Taxonomy" id="698760"/>
    <lineage>
        <taxon>Bacteria</taxon>
        <taxon>Bacillati</taxon>
        <taxon>Actinomycetota</taxon>
        <taxon>Actinomycetes</taxon>
        <taxon>Kitasatosporales</taxon>
        <taxon>Streptomycetaceae</taxon>
        <taxon>Streptomyces</taxon>
    </lineage>
</organism>
<evidence type="ECO:0000313" key="2">
    <source>
        <dbReference type="Proteomes" id="UP000010931"/>
    </source>
</evidence>
<gene>
    <name evidence="1" type="ORF">STRTUCAR8_09221</name>
</gene>
<dbReference type="EMBL" id="AEJB01000441">
    <property type="protein sequence ID" value="ELP64581.1"/>
    <property type="molecule type" value="Genomic_DNA"/>
</dbReference>
<evidence type="ECO:0000313" key="1">
    <source>
        <dbReference type="EMBL" id="ELP64581.1"/>
    </source>
</evidence>
<dbReference type="STRING" id="85558.T45_04909"/>
<dbReference type="Proteomes" id="UP000010931">
    <property type="component" value="Unassembled WGS sequence"/>
</dbReference>
<dbReference type="GeneID" id="97398786"/>
<sequence length="201" mass="22360">MSLIPTLAPEEIDALEPTFLGPTWAKEPDGSWKLPEHTLGWQIAGWCAEYLKAEDGGPWRFTREQLRFLLWWYAVDEAGRFTYRKGVLQRLKGWGKDPLLAVISLVEFVGPSRFLHWGPDGQPVGVPHPQAWVQIAAVSRDQTRNTAKGLWKRVPNVTQTELDEWDELAEDEDSVGQLASALTRASAEPASVTADSVAVAA</sequence>
<dbReference type="RefSeq" id="WP_006380342.1">
    <property type="nucleotide sequence ID" value="NZ_AEJB01000441.1"/>
</dbReference>
<keyword evidence="2" id="KW-1185">Reference proteome</keyword>
<dbReference type="AlphaFoldDB" id="L7F0V0"/>
<accession>L7F0V0</accession>
<protein>
    <submittedName>
        <fullName evidence="1">Uncharacterized protein</fullName>
    </submittedName>
</protein>
<reference evidence="1 2" key="1">
    <citation type="journal article" date="2011" name="Plasmid">
        <title>Streptomyces turgidiscabies Car8 contains a modular pathogenicity island that shares virulence genes with other actinobacterial plant pathogens.</title>
        <authorList>
            <person name="Huguet-Tapia J.C."/>
            <person name="Badger J.H."/>
            <person name="Loria R."/>
            <person name="Pettis G.S."/>
        </authorList>
    </citation>
    <scope>NUCLEOTIDE SEQUENCE [LARGE SCALE GENOMIC DNA]</scope>
    <source>
        <strain evidence="1 2">Car8</strain>
    </source>
</reference>
<comment type="caution">
    <text evidence="1">The sequence shown here is derived from an EMBL/GenBank/DDBJ whole genome shotgun (WGS) entry which is preliminary data.</text>
</comment>